<name>A0A3P6TK32_LITSI</name>
<gene>
    <name evidence="2" type="ORF">NLS_LOCUS6308</name>
</gene>
<dbReference type="InterPro" id="IPR038727">
    <property type="entry name" value="NadR/Ttd14_AAA_dom"/>
</dbReference>
<dbReference type="Pfam" id="PF13521">
    <property type="entry name" value="AAA_28"/>
    <property type="match status" value="1"/>
</dbReference>
<dbReference type="GO" id="GO:0005525">
    <property type="term" value="F:GTP binding"/>
    <property type="evidence" value="ECO:0007669"/>
    <property type="project" value="TreeGrafter"/>
</dbReference>
<dbReference type="Gene3D" id="3.40.50.300">
    <property type="entry name" value="P-loop containing nucleotide triphosphate hydrolases"/>
    <property type="match status" value="1"/>
</dbReference>
<dbReference type="Proteomes" id="UP000277928">
    <property type="component" value="Unassembled WGS sequence"/>
</dbReference>
<dbReference type="SUPFAM" id="SSF52540">
    <property type="entry name" value="P-loop containing nucleoside triphosphate hydrolases"/>
    <property type="match status" value="1"/>
</dbReference>
<dbReference type="InterPro" id="IPR027417">
    <property type="entry name" value="P-loop_NTPase"/>
</dbReference>
<evidence type="ECO:0000313" key="3">
    <source>
        <dbReference type="Proteomes" id="UP000277928"/>
    </source>
</evidence>
<dbReference type="InterPro" id="IPR053227">
    <property type="entry name" value="TRPL-trafficking_regulator"/>
</dbReference>
<proteinExistence type="predicted"/>
<dbReference type="AlphaFoldDB" id="A0A3P6TK32"/>
<dbReference type="Gene3D" id="2.40.320.10">
    <property type="entry name" value="Hypothetical Protein Pfu-838710-001"/>
    <property type="match status" value="1"/>
</dbReference>
<dbReference type="OrthoDB" id="6375174at2759"/>
<dbReference type="SUPFAM" id="SSF55154">
    <property type="entry name" value="CYTH-like phosphatases"/>
    <property type="match status" value="1"/>
</dbReference>
<dbReference type="GO" id="GO:0035091">
    <property type="term" value="F:phosphatidylinositol binding"/>
    <property type="evidence" value="ECO:0007669"/>
    <property type="project" value="TreeGrafter"/>
</dbReference>
<dbReference type="GO" id="GO:0070300">
    <property type="term" value="F:phosphatidic acid binding"/>
    <property type="evidence" value="ECO:0007669"/>
    <property type="project" value="TreeGrafter"/>
</dbReference>
<sequence>MVEPDSAVGKRRIYKIVLTGGPCGGKTTGQERLRTFFEEIGWKVYTVPETANILLGGGVKFTELSEEQAYKFQKDLLLTLLRIETVFFNQANASKAERILIICDRGAMDPSAYIDKESWNQILKEVNLDQFSLREERYDQILHMTTAADGAEQYYTLANSNVRMETIQEAIEQDRLTRDAWLGHPRVDVIENVGCKSFDDKILKLIAALCNRMGLPTQDRLAFNSKKRKWLVASYDEKRLPRCELFLVRHNYLCTEDRNVQVRLRSRSQHGRTTYAITTRHYVGPELVETRMQLNYREYISYIKMEDRSRAPINKERRCFMYGKQASFYFYYHLDTYTSPLPPLCEGKPLMILETYTTAPVGDTSEPLLPDFMIISKEITGDPAYSMYTIANLNAKMTKKS</sequence>
<feature type="domain" description="NadR/Ttd14 AAA" evidence="1">
    <location>
        <begin position="15"/>
        <end position="186"/>
    </location>
</feature>
<accession>A0A3P6TK32</accession>
<dbReference type="PANTHER" id="PTHR34932:SF1">
    <property type="entry name" value="TRPL TRANSLOCATION DEFECT PROTEIN 14"/>
    <property type="match status" value="1"/>
</dbReference>
<evidence type="ECO:0000259" key="1">
    <source>
        <dbReference type="Pfam" id="PF13521"/>
    </source>
</evidence>
<dbReference type="EMBL" id="UYRX01000545">
    <property type="protein sequence ID" value="VDK83679.1"/>
    <property type="molecule type" value="Genomic_DNA"/>
</dbReference>
<protein>
    <recommendedName>
        <fullName evidence="1">NadR/Ttd14 AAA domain-containing protein</fullName>
    </recommendedName>
</protein>
<dbReference type="PANTHER" id="PTHR34932">
    <property type="entry name" value="TRPL TRANSLOCATION DEFECT PROTEIN 14"/>
    <property type="match status" value="1"/>
</dbReference>
<keyword evidence="3" id="KW-1185">Reference proteome</keyword>
<dbReference type="InterPro" id="IPR033469">
    <property type="entry name" value="CYTH-like_dom_sf"/>
</dbReference>
<dbReference type="OMA" id="THGKQDE"/>
<evidence type="ECO:0000313" key="2">
    <source>
        <dbReference type="EMBL" id="VDK83679.1"/>
    </source>
</evidence>
<organism evidence="2 3">
    <name type="scientific">Litomosoides sigmodontis</name>
    <name type="common">Filarial nematode worm</name>
    <dbReference type="NCBI Taxonomy" id="42156"/>
    <lineage>
        <taxon>Eukaryota</taxon>
        <taxon>Metazoa</taxon>
        <taxon>Ecdysozoa</taxon>
        <taxon>Nematoda</taxon>
        <taxon>Chromadorea</taxon>
        <taxon>Rhabditida</taxon>
        <taxon>Spirurina</taxon>
        <taxon>Spiruromorpha</taxon>
        <taxon>Filarioidea</taxon>
        <taxon>Onchocercidae</taxon>
        <taxon>Litomosoides</taxon>
    </lineage>
</organism>
<dbReference type="GO" id="GO:0045494">
    <property type="term" value="P:photoreceptor cell maintenance"/>
    <property type="evidence" value="ECO:0007669"/>
    <property type="project" value="TreeGrafter"/>
</dbReference>
<reference evidence="2 3" key="1">
    <citation type="submission" date="2018-08" db="EMBL/GenBank/DDBJ databases">
        <authorList>
            <person name="Laetsch R D."/>
            <person name="Stevens L."/>
            <person name="Kumar S."/>
            <person name="Blaxter L. M."/>
        </authorList>
    </citation>
    <scope>NUCLEOTIDE SEQUENCE [LARGE SCALE GENOMIC DNA]</scope>
</reference>